<dbReference type="Pfam" id="PF01966">
    <property type="entry name" value="HD"/>
    <property type="match status" value="1"/>
</dbReference>
<dbReference type="SUPFAM" id="SSF81593">
    <property type="entry name" value="Nucleotidyltransferase substrate binding subunit/domain"/>
    <property type="match status" value="1"/>
</dbReference>
<dbReference type="InterPro" id="IPR043519">
    <property type="entry name" value="NT_sf"/>
</dbReference>
<dbReference type="Gene3D" id="1.10.3090.10">
    <property type="entry name" value="cca-adding enzyme, domain 2"/>
    <property type="match status" value="1"/>
</dbReference>
<sequence>LVALGGYGEGYLCAGSDVDLLFLHAGLAEKDLSLFLQRLIYPLWDYGFEVTYRIFTPQEALDFALQDPTFLTALLSARLIYGSRSLFEELTRGFQRLISGRTKEIYLRLKNMREQRLARVGEEIYFLEPHLKDGPGGLRDYQFLLWAGRIVFGLESPEDLVRVGFLTPEEAARLREAVNFLHQVRDTLHHFCQRKVDRLYMEYQPEIARRLGYGADRSGTENFISDLFRAFAVIREAVEDLMDFIEDLYFPQGVHRIPFKLAVSGPAFLREIFQIQAREGRPLSRDLRKYLRGRVFREEELQELSRIFPYLLTERHSLTMLHTLRTTGVLFHLLPEFRKIQGKVQYDLYHLYALDEHLFLTVESLHRLREERPELWREIRDPRVLYFAALVHDIAKGEPHHARAGAERVKTLTGRFGFSPEETEEIVFLVREHLLLFDTALRRDLAEEKVAEEVALRVGTVRRLAALYLLTLADARATGPRALTSWKAELLEELYHKVRKVLEARPGAAVDLAAKRERLLAEVPRRLAESIPLPQLEIYDLSVLKRICALVQTFQEETPDFLVEEIPFREGRAVFVVSGDRPGLLADLCGSFLAAGFRIRRVRAFTWPQGLAVDEFLVEPLSPGADLREWGSLFRKVLRGEEDLEKLISRKTGALLSLGPRIQREPQSDVRVDQESSDFYTLLEIYTPEKPSLLYRIANVITKSGFMIGKALVSEKEDLAVQIFYLQTREGEKLPADEAERLQQKIQNQLKEVAS</sequence>
<dbReference type="InterPro" id="IPR045865">
    <property type="entry name" value="ACT-like_dom_sf"/>
</dbReference>
<feature type="domain" description="ACT" evidence="7">
    <location>
        <begin position="573"/>
        <end position="653"/>
    </location>
</feature>
<feature type="domain" description="ACT" evidence="7">
    <location>
        <begin position="682"/>
        <end position="755"/>
    </location>
</feature>
<reference evidence="9" key="1">
    <citation type="journal article" date="2020" name="mSystems">
        <title>Genome- and Community-Level Interaction Insights into Carbon Utilization and Element Cycling Functions of Hydrothermarchaeota in Hydrothermal Sediment.</title>
        <authorList>
            <person name="Zhou Z."/>
            <person name="Liu Y."/>
            <person name="Xu W."/>
            <person name="Pan J."/>
            <person name="Luo Z.H."/>
            <person name="Li M."/>
        </authorList>
    </citation>
    <scope>NUCLEOTIDE SEQUENCE [LARGE SCALE GENOMIC DNA]</scope>
    <source>
        <strain evidence="9">HyVt-483</strain>
    </source>
</reference>
<evidence type="ECO:0000256" key="2">
    <source>
        <dbReference type="ARBA" id="ARBA00022695"/>
    </source>
</evidence>
<evidence type="ECO:0000256" key="3">
    <source>
        <dbReference type="ARBA" id="ARBA00022737"/>
    </source>
</evidence>
<dbReference type="HAMAP" id="MF_00277">
    <property type="entry name" value="PII_uridylyl_transf"/>
    <property type="match status" value="1"/>
</dbReference>
<dbReference type="InterPro" id="IPR013546">
    <property type="entry name" value="PII_UdlTrfase/GS_AdlTrfase"/>
</dbReference>
<dbReference type="PANTHER" id="PTHR47320">
    <property type="entry name" value="BIFUNCTIONAL URIDYLYLTRANSFERASE/URIDYLYL-REMOVING ENZYME"/>
    <property type="match status" value="1"/>
</dbReference>
<evidence type="ECO:0000256" key="4">
    <source>
        <dbReference type="ARBA" id="ARBA00022801"/>
    </source>
</evidence>
<dbReference type="InterPro" id="IPR003607">
    <property type="entry name" value="HD/PDEase_dom"/>
</dbReference>
<dbReference type="Pfam" id="PF08335">
    <property type="entry name" value="GlnD_UR_UTase"/>
    <property type="match status" value="1"/>
</dbReference>
<dbReference type="Proteomes" id="UP000886043">
    <property type="component" value="Unassembled WGS sequence"/>
</dbReference>
<keyword evidence="6" id="KW-0511">Multifunctional enzyme</keyword>
<dbReference type="SUPFAM" id="SSF55021">
    <property type="entry name" value="ACT-like"/>
    <property type="match status" value="1"/>
</dbReference>
<keyword evidence="4" id="KW-0378">Hydrolase</keyword>
<dbReference type="PROSITE" id="PS51671">
    <property type="entry name" value="ACT"/>
    <property type="match status" value="2"/>
</dbReference>
<dbReference type="GO" id="GO:0008773">
    <property type="term" value="F:[protein-PII] uridylyltransferase activity"/>
    <property type="evidence" value="ECO:0007669"/>
    <property type="project" value="InterPro"/>
</dbReference>
<name>A0A7C3CLE0_9BACT</name>
<dbReference type="PROSITE" id="PS51831">
    <property type="entry name" value="HD"/>
    <property type="match status" value="1"/>
</dbReference>
<evidence type="ECO:0000256" key="1">
    <source>
        <dbReference type="ARBA" id="ARBA00022679"/>
    </source>
</evidence>
<gene>
    <name evidence="9" type="ORF">ENJ40_05070</name>
</gene>
<dbReference type="EMBL" id="DRMH01000066">
    <property type="protein sequence ID" value="HFC97812.1"/>
    <property type="molecule type" value="Genomic_DNA"/>
</dbReference>
<dbReference type="Gene3D" id="1.20.120.330">
    <property type="entry name" value="Nucleotidyltransferases domain 2"/>
    <property type="match status" value="1"/>
</dbReference>
<dbReference type="SMART" id="SM00471">
    <property type="entry name" value="HDc"/>
    <property type="match status" value="1"/>
</dbReference>
<dbReference type="GO" id="GO:0016787">
    <property type="term" value="F:hydrolase activity"/>
    <property type="evidence" value="ECO:0007669"/>
    <property type="project" value="UniProtKB-KW"/>
</dbReference>
<proteinExistence type="inferred from homology"/>
<evidence type="ECO:0000256" key="6">
    <source>
        <dbReference type="ARBA" id="ARBA00023268"/>
    </source>
</evidence>
<dbReference type="InterPro" id="IPR006674">
    <property type="entry name" value="HD_domain"/>
</dbReference>
<dbReference type="SUPFAM" id="SSF81301">
    <property type="entry name" value="Nucleotidyltransferase"/>
    <property type="match status" value="1"/>
</dbReference>
<dbReference type="InterPro" id="IPR010043">
    <property type="entry name" value="UTase/UR"/>
</dbReference>
<evidence type="ECO:0000256" key="5">
    <source>
        <dbReference type="ARBA" id="ARBA00022842"/>
    </source>
</evidence>
<dbReference type="PANTHER" id="PTHR47320:SF1">
    <property type="entry name" value="BIFUNCTIONAL URIDYLYLTRANSFERASE_URIDYLYL-REMOVING ENZYME"/>
    <property type="match status" value="1"/>
</dbReference>
<comment type="caution">
    <text evidence="9">The sequence shown here is derived from an EMBL/GenBank/DDBJ whole genome shotgun (WGS) entry which is preliminary data.</text>
</comment>
<evidence type="ECO:0000259" key="7">
    <source>
        <dbReference type="PROSITE" id="PS51671"/>
    </source>
</evidence>
<dbReference type="InterPro" id="IPR002912">
    <property type="entry name" value="ACT_dom"/>
</dbReference>
<dbReference type="AlphaFoldDB" id="A0A7C3CLE0"/>
<organism evidence="9">
    <name type="scientific">Thermosulfurimonas dismutans</name>
    <dbReference type="NCBI Taxonomy" id="999894"/>
    <lineage>
        <taxon>Bacteria</taxon>
        <taxon>Pseudomonadati</taxon>
        <taxon>Thermodesulfobacteriota</taxon>
        <taxon>Thermodesulfobacteria</taxon>
        <taxon>Thermodesulfobacteriales</taxon>
        <taxon>Thermodesulfobacteriaceae</taxon>
        <taxon>Thermosulfurimonas</taxon>
    </lineage>
</organism>
<keyword evidence="1" id="KW-0808">Transferase</keyword>
<dbReference type="SUPFAM" id="SSF109604">
    <property type="entry name" value="HD-domain/PDEase-like"/>
    <property type="match status" value="1"/>
</dbReference>
<evidence type="ECO:0000313" key="9">
    <source>
        <dbReference type="EMBL" id="HFC97812.1"/>
    </source>
</evidence>
<keyword evidence="5" id="KW-0460">Magnesium</keyword>
<feature type="non-terminal residue" evidence="9">
    <location>
        <position position="1"/>
    </location>
</feature>
<evidence type="ECO:0000259" key="8">
    <source>
        <dbReference type="PROSITE" id="PS51831"/>
    </source>
</evidence>
<dbReference type="CDD" id="cd04873">
    <property type="entry name" value="ACT_UUR-ACR-like"/>
    <property type="match status" value="1"/>
</dbReference>
<keyword evidence="3" id="KW-0677">Repeat</keyword>
<dbReference type="CDD" id="cd00077">
    <property type="entry name" value="HDc"/>
    <property type="match status" value="1"/>
</dbReference>
<keyword evidence="2" id="KW-0548">Nucleotidyltransferase</keyword>
<feature type="domain" description="HD" evidence="8">
    <location>
        <begin position="354"/>
        <end position="467"/>
    </location>
</feature>
<protein>
    <submittedName>
        <fullName evidence="9">HD domain-containing protein</fullName>
    </submittedName>
</protein>
<accession>A0A7C3CLE0</accession>